<dbReference type="AlphaFoldDB" id="A0A0E0F6J9"/>
<dbReference type="Gramene" id="OMERI11G13460.1">
    <property type="protein sequence ID" value="OMERI11G13460.1"/>
    <property type="gene ID" value="OMERI11G13460"/>
</dbReference>
<reference evidence="1" key="2">
    <citation type="submission" date="2018-05" db="EMBL/GenBank/DDBJ databases">
        <title>OmerRS3 (Oryza meridionalis Reference Sequence Version 3).</title>
        <authorList>
            <person name="Zhang J."/>
            <person name="Kudrna D."/>
            <person name="Lee S."/>
            <person name="Talag J."/>
            <person name="Welchert J."/>
            <person name="Wing R.A."/>
        </authorList>
    </citation>
    <scope>NUCLEOTIDE SEQUENCE [LARGE SCALE GENOMIC DNA]</scope>
    <source>
        <strain evidence="1">cv. OR44</strain>
    </source>
</reference>
<accession>A0A0E0F6J9</accession>
<dbReference type="HOGENOM" id="CLU_2268063_0_0_1"/>
<evidence type="ECO:0000313" key="2">
    <source>
        <dbReference type="Proteomes" id="UP000008021"/>
    </source>
</evidence>
<sequence>MRRCSPPSLHLPRWCCCAAAPLPPSVFPRQRLRLPTLAPSPSHVGAAALPLPSVPPRSPRRRCCCRSPPSLCLPHAGSAAPPLPSVPLILSAGTTRQQPLFSL</sequence>
<organism evidence="1">
    <name type="scientific">Oryza meridionalis</name>
    <dbReference type="NCBI Taxonomy" id="40149"/>
    <lineage>
        <taxon>Eukaryota</taxon>
        <taxon>Viridiplantae</taxon>
        <taxon>Streptophyta</taxon>
        <taxon>Embryophyta</taxon>
        <taxon>Tracheophyta</taxon>
        <taxon>Spermatophyta</taxon>
        <taxon>Magnoliopsida</taxon>
        <taxon>Liliopsida</taxon>
        <taxon>Poales</taxon>
        <taxon>Poaceae</taxon>
        <taxon>BOP clade</taxon>
        <taxon>Oryzoideae</taxon>
        <taxon>Oryzeae</taxon>
        <taxon>Oryzinae</taxon>
        <taxon>Oryza</taxon>
    </lineage>
</organism>
<keyword evidence="2" id="KW-1185">Reference proteome</keyword>
<protein>
    <submittedName>
        <fullName evidence="1">Uncharacterized protein</fullName>
    </submittedName>
</protein>
<evidence type="ECO:0000313" key="1">
    <source>
        <dbReference type="EnsemblPlants" id="OMERI11G13460.1"/>
    </source>
</evidence>
<dbReference type="EnsemblPlants" id="OMERI11G13460.1">
    <property type="protein sequence ID" value="OMERI11G13460.1"/>
    <property type="gene ID" value="OMERI11G13460"/>
</dbReference>
<dbReference type="Proteomes" id="UP000008021">
    <property type="component" value="Chromosome 11"/>
</dbReference>
<name>A0A0E0F6J9_9ORYZ</name>
<proteinExistence type="predicted"/>
<reference evidence="1" key="1">
    <citation type="submission" date="2015-04" db="UniProtKB">
        <authorList>
            <consortium name="EnsemblPlants"/>
        </authorList>
    </citation>
    <scope>IDENTIFICATION</scope>
</reference>